<dbReference type="SUPFAM" id="SSF53850">
    <property type="entry name" value="Periplasmic binding protein-like II"/>
    <property type="match status" value="1"/>
</dbReference>
<dbReference type="CDD" id="cd14750">
    <property type="entry name" value="PBP2_TMBP"/>
    <property type="match status" value="1"/>
</dbReference>
<feature type="signal peptide" evidence="4">
    <location>
        <begin position="1"/>
        <end position="21"/>
    </location>
</feature>
<comment type="caution">
    <text evidence="5">The sequence shown here is derived from an EMBL/GenBank/DDBJ whole genome shotgun (WGS) entry which is preliminary data.</text>
</comment>
<organism evidence="5 6">
    <name type="scientific">Actinomadura vinacea</name>
    <dbReference type="NCBI Taxonomy" id="115336"/>
    <lineage>
        <taxon>Bacteria</taxon>
        <taxon>Bacillati</taxon>
        <taxon>Actinomycetota</taxon>
        <taxon>Actinomycetes</taxon>
        <taxon>Streptosporangiales</taxon>
        <taxon>Thermomonosporaceae</taxon>
        <taxon>Actinomadura</taxon>
    </lineage>
</organism>
<dbReference type="EMBL" id="BAAARW010000011">
    <property type="protein sequence ID" value="GAA2415290.1"/>
    <property type="molecule type" value="Genomic_DNA"/>
</dbReference>
<keyword evidence="2" id="KW-0813">Transport</keyword>
<comment type="similarity">
    <text evidence="1">Belongs to the bacterial solute-binding protein 1 family.</text>
</comment>
<dbReference type="InterPro" id="IPR050490">
    <property type="entry name" value="Bact_solute-bd_prot1"/>
</dbReference>
<dbReference type="InterPro" id="IPR006059">
    <property type="entry name" value="SBP"/>
</dbReference>
<dbReference type="RefSeq" id="WP_344589213.1">
    <property type="nucleotide sequence ID" value="NZ_BAAARW010000011.1"/>
</dbReference>
<feature type="chain" id="PRO_5045355888" evidence="4">
    <location>
        <begin position="22"/>
        <end position="433"/>
    </location>
</feature>
<reference evidence="5 6" key="1">
    <citation type="journal article" date="2019" name="Int. J. Syst. Evol. Microbiol.">
        <title>The Global Catalogue of Microorganisms (GCM) 10K type strain sequencing project: providing services to taxonomists for standard genome sequencing and annotation.</title>
        <authorList>
            <consortium name="The Broad Institute Genomics Platform"/>
            <consortium name="The Broad Institute Genome Sequencing Center for Infectious Disease"/>
            <person name="Wu L."/>
            <person name="Ma J."/>
        </authorList>
    </citation>
    <scope>NUCLEOTIDE SEQUENCE [LARGE SCALE GENOMIC DNA]</scope>
    <source>
        <strain evidence="5 6">JCM 3325</strain>
    </source>
</reference>
<dbReference type="Proteomes" id="UP001501231">
    <property type="component" value="Unassembled WGS sequence"/>
</dbReference>
<accession>A0ABN3IVQ7</accession>
<gene>
    <name evidence="5" type="ORF">GCM10010191_26880</name>
</gene>
<keyword evidence="6" id="KW-1185">Reference proteome</keyword>
<dbReference type="PROSITE" id="PS51257">
    <property type="entry name" value="PROKAR_LIPOPROTEIN"/>
    <property type="match status" value="1"/>
</dbReference>
<name>A0ABN3IVQ7_9ACTN</name>
<proteinExistence type="inferred from homology"/>
<dbReference type="PANTHER" id="PTHR43649:SF34">
    <property type="entry name" value="ABC TRANSPORTER PERIPLASMIC-BINDING PROTEIN YCJN-RELATED"/>
    <property type="match status" value="1"/>
</dbReference>
<evidence type="ECO:0000256" key="3">
    <source>
        <dbReference type="ARBA" id="ARBA00022729"/>
    </source>
</evidence>
<dbReference type="PANTHER" id="PTHR43649">
    <property type="entry name" value="ARABINOSE-BINDING PROTEIN-RELATED"/>
    <property type="match status" value="1"/>
</dbReference>
<evidence type="ECO:0000313" key="5">
    <source>
        <dbReference type="EMBL" id="GAA2415290.1"/>
    </source>
</evidence>
<evidence type="ECO:0000256" key="1">
    <source>
        <dbReference type="ARBA" id="ARBA00008520"/>
    </source>
</evidence>
<dbReference type="Gene3D" id="3.40.190.10">
    <property type="entry name" value="Periplasmic binding protein-like II"/>
    <property type="match status" value="2"/>
</dbReference>
<protein>
    <submittedName>
        <fullName evidence="5">ABC transporter substrate-binding protein</fullName>
    </submittedName>
</protein>
<keyword evidence="3 4" id="KW-0732">Signal</keyword>
<evidence type="ECO:0000256" key="2">
    <source>
        <dbReference type="ARBA" id="ARBA00022448"/>
    </source>
</evidence>
<evidence type="ECO:0000256" key="4">
    <source>
        <dbReference type="SAM" id="SignalP"/>
    </source>
</evidence>
<sequence>MRPTPLACAFAGLALTLAACGGDGGEDGGDAAGAGLTGRGPITLATVKDRSGTLQELVDAWNRARPKEQARIIELPDKPGDQRRRMVQNANAKSGAYTILSLDVVWTAEFAANRWLVQLPKGPDGLDTTKLLPATVTTGEYRGRLYAMPMTSAAGLLYYRTDLLQKAGIGAPPKTWREMWAACDKVKKRPEGKGVDCFLTEVGKTEGLTVSAAEAIGSAGGSIVGADGTPTVNTPQAKAGLDFLVKAVKDGRMPRAALTLDGEGGRRHFQAGKALFHRQWPYQYDLAAKTDGSSKVAGRFAVAPIPGPKGPGAARLGGRNYAISAFAENKATALDFIKYMADGAQQKAGSLATSQAPTVAALYDDPDLLEKYPFLPTLKTAIENAGPRPSAAKYGGVTSAIQGAVHGALSGKTSSGAALTGLQAKLGRLTAAR</sequence>
<evidence type="ECO:0000313" key="6">
    <source>
        <dbReference type="Proteomes" id="UP001501231"/>
    </source>
</evidence>
<dbReference type="Pfam" id="PF13416">
    <property type="entry name" value="SBP_bac_8"/>
    <property type="match status" value="1"/>
</dbReference>